<evidence type="ECO:0000313" key="3">
    <source>
        <dbReference type="EMBL" id="VDL93130.1"/>
    </source>
</evidence>
<feature type="transmembrane region" description="Helical" evidence="2">
    <location>
        <begin position="115"/>
        <end position="132"/>
    </location>
</feature>
<feature type="compositionally biased region" description="Low complexity" evidence="1">
    <location>
        <begin position="432"/>
        <end position="442"/>
    </location>
</feature>
<dbReference type="EMBL" id="UYSU01033833">
    <property type="protein sequence ID" value="VDL93130.1"/>
    <property type="molecule type" value="Genomic_DNA"/>
</dbReference>
<keyword evidence="2" id="KW-0812">Transmembrane</keyword>
<keyword evidence="2" id="KW-0472">Membrane</keyword>
<proteinExistence type="predicted"/>
<organism evidence="5">
    <name type="scientific">Schistocephalus solidus</name>
    <name type="common">Tapeworm</name>
    <dbReference type="NCBI Taxonomy" id="70667"/>
    <lineage>
        <taxon>Eukaryota</taxon>
        <taxon>Metazoa</taxon>
        <taxon>Spiralia</taxon>
        <taxon>Lophotrochozoa</taxon>
        <taxon>Platyhelminthes</taxon>
        <taxon>Cestoda</taxon>
        <taxon>Eucestoda</taxon>
        <taxon>Diphyllobothriidea</taxon>
        <taxon>Diphyllobothriidae</taxon>
        <taxon>Schistocephalus</taxon>
    </lineage>
</organism>
<keyword evidence="2" id="KW-1133">Transmembrane helix</keyword>
<feature type="region of interest" description="Disordered" evidence="1">
    <location>
        <begin position="432"/>
        <end position="452"/>
    </location>
</feature>
<sequence>MEFATKRCPLEMVKTIRLTWGFSLCKFKISPPSLLESKQDIVSFKLGSRNYNISTNGRGRSRLHSRVRTAQAALPASNTRNEDIELAVLVTPPELVSRCTSKQPFPIESDARTRVFVYLVSLALSLAALSILKLHKLLEWLLVDTDVASFHGSISDLKSKSSVIAEILKAAALRYKKSLNSPTYTADAGRVLPHGSVLPTSADATSPTTPTFFSAHAATAEDHQCLCSRPSSSTLSQSPKTVPPMSSDTNVLGFCHHWPSASQPCLLCYLASSGDYSLPLGDRRQRTCSESKYERHQQRSHTYRWPSPSRPNAGICRTQVSVGHAPGCLSVEVCSASISRLSGLELAAALSKQKVKHRQFVSCGEDSPDNSSGPDASAPRPNDFLTGSTEEAVNVGIGSTSPFPQLFLPLIGHLTNIVVFLQFTTAASSAATSPTTAFSDASRSSPFSRRHNGSPKLVACVAPTSQHIVQQPVTTTCSSQRSHLHADCYPKKLRIPLSDGNLQVVEEVEEHLEAKASPEEALEATATATTETGSHGLLITTTSATLLARAAVLAVHRKIFENRGVGVSIERVDAGTSPIPPASPSTLDSPVTTPVSQKLTATTLKVSDDSADNVSEVDDLELDDDGVWFSHDLPPHTTHRLTFSPYCDDVEREEDDEVFGINISPILNQRTSCSSLTSLRSRELDADDVEEEEEEANFSDLVALTTSISDDLMKLETGCHELIYRVQANRIELDSVHDRLGYVWNNKDILVDLDSVDSVYSSPLEASLPERSLTGPAYMEDSFTSFASSNSRSMIRHTPLGHSFVSDSGETPRNRGEGVDSCYCNCHQSHTSATTLTASLKLIPEQPAGDRMDTILTNANTGDGPVQISFDASRQSPGSDSFFNPREACGLDYFNGQLRLFSIFTHFSLQTCRLKMKTRFSGATPGLLFARNSSQNLSLEATHVIAALEQPAAANSQSQVEVEEGV</sequence>
<evidence type="ECO:0000313" key="4">
    <source>
        <dbReference type="Proteomes" id="UP000275846"/>
    </source>
</evidence>
<dbReference type="AlphaFoldDB" id="A0A183SR97"/>
<name>A0A183SR97_SCHSO</name>
<reference evidence="3 4" key="2">
    <citation type="submission" date="2018-11" db="EMBL/GenBank/DDBJ databases">
        <authorList>
            <consortium name="Pathogen Informatics"/>
        </authorList>
    </citation>
    <scope>NUCLEOTIDE SEQUENCE [LARGE SCALE GENOMIC DNA]</scope>
    <source>
        <strain evidence="3 4">NST_G2</strain>
    </source>
</reference>
<protein>
    <submittedName>
        <fullName evidence="3 5">Uncharacterized protein</fullName>
    </submittedName>
</protein>
<dbReference type="Proteomes" id="UP000275846">
    <property type="component" value="Unassembled WGS sequence"/>
</dbReference>
<keyword evidence="4" id="KW-1185">Reference proteome</keyword>
<accession>A0A183SR97</accession>
<dbReference type="OrthoDB" id="6254109at2759"/>
<feature type="region of interest" description="Disordered" evidence="1">
    <location>
        <begin position="361"/>
        <end position="386"/>
    </location>
</feature>
<evidence type="ECO:0000313" key="5">
    <source>
        <dbReference type="WBParaSite" id="SSLN_0000695801-mRNA-1"/>
    </source>
</evidence>
<evidence type="ECO:0000256" key="2">
    <source>
        <dbReference type="SAM" id="Phobius"/>
    </source>
</evidence>
<evidence type="ECO:0000256" key="1">
    <source>
        <dbReference type="SAM" id="MobiDB-lite"/>
    </source>
</evidence>
<gene>
    <name evidence="3" type="ORF">SSLN_LOCUS6745</name>
</gene>
<dbReference type="WBParaSite" id="SSLN_0000695801-mRNA-1">
    <property type="protein sequence ID" value="SSLN_0000695801-mRNA-1"/>
    <property type="gene ID" value="SSLN_0000695801"/>
</dbReference>
<reference evidence="5" key="1">
    <citation type="submission" date="2016-06" db="UniProtKB">
        <authorList>
            <consortium name="WormBaseParasite"/>
        </authorList>
    </citation>
    <scope>IDENTIFICATION</scope>
</reference>